<organism evidence="2 3">
    <name type="scientific">Luethyella okanaganae</name>
    <dbReference type="NCBI Taxonomy" id="69372"/>
    <lineage>
        <taxon>Bacteria</taxon>
        <taxon>Bacillati</taxon>
        <taxon>Actinomycetota</taxon>
        <taxon>Actinomycetes</taxon>
        <taxon>Micrococcales</taxon>
        <taxon>Microbacteriaceae</taxon>
        <taxon>Luethyella</taxon>
    </lineage>
</organism>
<evidence type="ECO:0000313" key="2">
    <source>
        <dbReference type="EMBL" id="MFC6356280.1"/>
    </source>
</evidence>
<sequence>MAHTPPPHPDGFATPSALQVLLTREQGLRGADGRDLQRGADAGALERIRRGVFLPSEEWRNLDGRARHLMRMRAVAETRHSQPVYSHVSAAALWGLPIIGHWSEQVHLLAPFNSGARSKNGVIWHHDAFVDDDVVELDGVFVTSLQRTLIDLARTSSFLSAVASLDHGTRRQLVVPHGSPWNGVPKEVLLERLAREGKRRGSSRARAAVAFSDNRSGSPGESLSRGQIHLCDFPPPLLQVAFERSDGGNDVVDFDWPDFALIGEFDGKAKYRREEYTAGLPIEEIVWREKLREDRLRSQDRRVVRWVWDEAMRRATLRAILLKAGLRPAR</sequence>
<keyword evidence="3" id="KW-1185">Reference proteome</keyword>
<name>A0ABW1VGS8_9MICO</name>
<dbReference type="Proteomes" id="UP001596306">
    <property type="component" value="Unassembled WGS sequence"/>
</dbReference>
<dbReference type="EMBL" id="JBHSTP010000002">
    <property type="protein sequence ID" value="MFC6356280.1"/>
    <property type="molecule type" value="Genomic_DNA"/>
</dbReference>
<feature type="region of interest" description="Disordered" evidence="1">
    <location>
        <begin position="205"/>
        <end position="224"/>
    </location>
</feature>
<accession>A0ABW1VGS8</accession>
<gene>
    <name evidence="2" type="ORF">ACFQB0_09180</name>
</gene>
<feature type="compositionally biased region" description="Polar residues" evidence="1">
    <location>
        <begin position="213"/>
        <end position="224"/>
    </location>
</feature>
<protein>
    <recommendedName>
        <fullName evidence="4">Transcriptional regulator, AbiEi antitoxin, Type IV TA system</fullName>
    </recommendedName>
</protein>
<comment type="caution">
    <text evidence="2">The sequence shown here is derived from an EMBL/GenBank/DDBJ whole genome shotgun (WGS) entry which is preliminary data.</text>
</comment>
<proteinExistence type="predicted"/>
<reference evidence="3" key="1">
    <citation type="journal article" date="2019" name="Int. J. Syst. Evol. Microbiol.">
        <title>The Global Catalogue of Microorganisms (GCM) 10K type strain sequencing project: providing services to taxonomists for standard genome sequencing and annotation.</title>
        <authorList>
            <consortium name="The Broad Institute Genomics Platform"/>
            <consortium name="The Broad Institute Genome Sequencing Center for Infectious Disease"/>
            <person name="Wu L."/>
            <person name="Ma J."/>
        </authorList>
    </citation>
    <scope>NUCLEOTIDE SEQUENCE [LARGE SCALE GENOMIC DNA]</scope>
    <source>
        <strain evidence="3">CCUG 43304</strain>
    </source>
</reference>
<dbReference type="RefSeq" id="WP_386730473.1">
    <property type="nucleotide sequence ID" value="NZ_JBHSTP010000002.1"/>
</dbReference>
<evidence type="ECO:0008006" key="4">
    <source>
        <dbReference type="Google" id="ProtNLM"/>
    </source>
</evidence>
<evidence type="ECO:0000313" key="3">
    <source>
        <dbReference type="Proteomes" id="UP001596306"/>
    </source>
</evidence>
<evidence type="ECO:0000256" key="1">
    <source>
        <dbReference type="SAM" id="MobiDB-lite"/>
    </source>
</evidence>